<keyword evidence="3" id="KW-1185">Reference proteome</keyword>
<reference evidence="3" key="1">
    <citation type="journal article" date="2015" name="Nat. Genet.">
        <title>The genome and transcriptome of the zoonotic hookworm Ancylostoma ceylanicum identify infection-specific gene families.</title>
        <authorList>
            <person name="Schwarz E.M."/>
            <person name="Hu Y."/>
            <person name="Antoshechkin I."/>
            <person name="Miller M.M."/>
            <person name="Sternberg P.W."/>
            <person name="Aroian R.V."/>
        </authorList>
    </citation>
    <scope>NUCLEOTIDE SEQUENCE</scope>
    <source>
        <strain evidence="3">HY135</strain>
    </source>
</reference>
<dbReference type="AlphaFoldDB" id="A0A016T9X6"/>
<sequence length="399" mass="43643">MNVQYIKIGAMAFSIEHVSIDQANGKPVSGGHHIGNGNEAATLCDNIDNDAGRDSTGIRQRRLQKARGISDAWRRTLANRDSYDFFKHGEKRPRLSVKRLRHEINVILSAEVSSLSDNDVYAVVKSMLFLLFEAELHIRMLNLDCKRLKDLFERDVSVIREMHAKQNVPIAITNSILDTRLPPPRGPNAELGAIVDPPKWDGNPSNGTPAEPCWTVSSSAPPPTSPSNVVVPPPMPPILPPIPSVSMPDITKPPPPIPKIVPVPNPYQSISPPVQPPLPQVFPAEMSSPPCPSIPPWSPTRPPPASQGSLGNTTASTILHAALRPNTTFQCSGPFGPPINPPRGSFPQPPDGFDMPQRCYQIADQHSFTDSCRDRRSNYSASGHNAVDGRSDFQDRRCH</sequence>
<evidence type="ECO:0000313" key="2">
    <source>
        <dbReference type="EMBL" id="EYB99778.1"/>
    </source>
</evidence>
<dbReference type="OrthoDB" id="5870251at2759"/>
<protein>
    <submittedName>
        <fullName evidence="2">Uncharacterized protein</fullName>
    </submittedName>
</protein>
<feature type="region of interest" description="Disordered" evidence="1">
    <location>
        <begin position="200"/>
        <end position="228"/>
    </location>
</feature>
<evidence type="ECO:0000256" key="1">
    <source>
        <dbReference type="SAM" id="MobiDB-lite"/>
    </source>
</evidence>
<gene>
    <name evidence="2" type="primary">Acey_s0120.g932</name>
    <name evidence="2" type="ORF">Y032_0120g932</name>
</gene>
<feature type="compositionally biased region" description="Basic and acidic residues" evidence="1">
    <location>
        <begin position="387"/>
        <end position="399"/>
    </location>
</feature>
<evidence type="ECO:0000313" key="3">
    <source>
        <dbReference type="Proteomes" id="UP000024635"/>
    </source>
</evidence>
<accession>A0A016T9X6</accession>
<feature type="region of interest" description="Disordered" evidence="1">
    <location>
        <begin position="370"/>
        <end position="399"/>
    </location>
</feature>
<name>A0A016T9X6_9BILA</name>
<organism evidence="2 3">
    <name type="scientific">Ancylostoma ceylanicum</name>
    <dbReference type="NCBI Taxonomy" id="53326"/>
    <lineage>
        <taxon>Eukaryota</taxon>
        <taxon>Metazoa</taxon>
        <taxon>Ecdysozoa</taxon>
        <taxon>Nematoda</taxon>
        <taxon>Chromadorea</taxon>
        <taxon>Rhabditida</taxon>
        <taxon>Rhabditina</taxon>
        <taxon>Rhabditomorpha</taxon>
        <taxon>Strongyloidea</taxon>
        <taxon>Ancylostomatidae</taxon>
        <taxon>Ancylostomatinae</taxon>
        <taxon>Ancylostoma</taxon>
    </lineage>
</organism>
<comment type="caution">
    <text evidence="2">The sequence shown here is derived from an EMBL/GenBank/DDBJ whole genome shotgun (WGS) entry which is preliminary data.</text>
</comment>
<dbReference type="EMBL" id="JARK01001456">
    <property type="protein sequence ID" value="EYB99778.1"/>
    <property type="molecule type" value="Genomic_DNA"/>
</dbReference>
<dbReference type="STRING" id="53326.A0A016T9X6"/>
<proteinExistence type="predicted"/>
<feature type="region of interest" description="Disordered" evidence="1">
    <location>
        <begin position="336"/>
        <end position="357"/>
    </location>
</feature>
<dbReference type="Proteomes" id="UP000024635">
    <property type="component" value="Unassembled WGS sequence"/>
</dbReference>